<feature type="transmembrane region" description="Helical" evidence="17">
    <location>
        <begin position="519"/>
        <end position="544"/>
    </location>
</feature>
<keyword evidence="8 15" id="KW-0547">Nucleotide-binding</keyword>
<dbReference type="Proteomes" id="UP000677305">
    <property type="component" value="Chromosome"/>
</dbReference>
<evidence type="ECO:0000256" key="8">
    <source>
        <dbReference type="ARBA" id="ARBA00022741"/>
    </source>
</evidence>
<feature type="binding site" evidence="16">
    <location>
        <position position="19"/>
    </location>
    <ligand>
        <name>Mg(2+)</name>
        <dbReference type="ChEBI" id="CHEBI:18420"/>
        <label>2</label>
    </ligand>
</feature>
<feature type="transmembrane region" description="Helical" evidence="17">
    <location>
        <begin position="493"/>
        <end position="512"/>
    </location>
</feature>
<feature type="binding site" evidence="15">
    <location>
        <begin position="7"/>
        <end position="14"/>
    </location>
    <ligand>
        <name>GTP</name>
        <dbReference type="ChEBI" id="CHEBI:37565"/>
        <label>1</label>
    </ligand>
</feature>
<feature type="transmembrane region" description="Helical" evidence="17">
    <location>
        <begin position="401"/>
        <end position="421"/>
    </location>
</feature>
<evidence type="ECO:0000256" key="6">
    <source>
        <dbReference type="ARBA" id="ARBA00022519"/>
    </source>
</evidence>
<evidence type="ECO:0000256" key="13">
    <source>
        <dbReference type="ARBA" id="ARBA00023136"/>
    </source>
</evidence>
<dbReference type="InterPro" id="IPR003373">
    <property type="entry name" value="Fe2_transport_prot-B"/>
</dbReference>
<evidence type="ECO:0000259" key="18">
    <source>
        <dbReference type="PROSITE" id="PS51711"/>
    </source>
</evidence>
<dbReference type="PANTHER" id="PTHR43185:SF1">
    <property type="entry name" value="FE(2+) TRANSPORTER FEOB"/>
    <property type="match status" value="1"/>
</dbReference>
<evidence type="ECO:0000256" key="11">
    <source>
        <dbReference type="ARBA" id="ARBA00023065"/>
    </source>
</evidence>
<dbReference type="InterPro" id="IPR030389">
    <property type="entry name" value="G_FEOB_dom"/>
</dbReference>
<dbReference type="PANTHER" id="PTHR43185">
    <property type="entry name" value="FERROUS IRON TRANSPORT PROTEIN B"/>
    <property type="match status" value="1"/>
</dbReference>
<evidence type="ECO:0000256" key="2">
    <source>
        <dbReference type="ARBA" id="ARBA00004429"/>
    </source>
</evidence>
<evidence type="ECO:0000313" key="20">
    <source>
        <dbReference type="Proteomes" id="UP000677305"/>
    </source>
</evidence>
<dbReference type="InterPro" id="IPR027417">
    <property type="entry name" value="P-loop_NTPase"/>
</dbReference>
<evidence type="ECO:0000256" key="10">
    <source>
        <dbReference type="ARBA" id="ARBA00023004"/>
    </source>
</evidence>
<keyword evidence="16" id="KW-0479">Metal-binding</keyword>
<feature type="binding site" evidence="16">
    <location>
        <position position="22"/>
    </location>
    <ligand>
        <name>Mg(2+)</name>
        <dbReference type="ChEBI" id="CHEBI:18420"/>
        <label>1</label>
    </ligand>
</feature>
<evidence type="ECO:0000256" key="15">
    <source>
        <dbReference type="PIRSR" id="PIRSR603373-1"/>
    </source>
</evidence>
<evidence type="ECO:0000256" key="17">
    <source>
        <dbReference type="RuleBase" id="RU362098"/>
    </source>
</evidence>
<dbReference type="Pfam" id="PF07670">
    <property type="entry name" value="Gate"/>
    <property type="match status" value="2"/>
</dbReference>
<evidence type="ECO:0000256" key="3">
    <source>
        <dbReference type="ARBA" id="ARBA00022448"/>
    </source>
</evidence>
<comment type="function">
    <text evidence="1 17">Probable transporter of a GTP-driven Fe(2+) uptake system.</text>
</comment>
<feature type="transmembrane region" description="Helical" evidence="17">
    <location>
        <begin position="564"/>
        <end position="589"/>
    </location>
</feature>
<protein>
    <recommendedName>
        <fullName evidence="14 17">Ferrous iron transport protein B</fullName>
    </recommendedName>
</protein>
<dbReference type="Pfam" id="PF07664">
    <property type="entry name" value="FeoB_C"/>
    <property type="match status" value="1"/>
</dbReference>
<evidence type="ECO:0000256" key="14">
    <source>
        <dbReference type="NCBIfam" id="TIGR00437"/>
    </source>
</evidence>
<evidence type="ECO:0000256" key="4">
    <source>
        <dbReference type="ARBA" id="ARBA00022475"/>
    </source>
</evidence>
<comment type="subcellular location">
    <subcellularLocation>
        <location evidence="2">Cell inner membrane</location>
        <topology evidence="2">Multi-pass membrane protein</topology>
    </subcellularLocation>
    <subcellularLocation>
        <location evidence="17">Cell membrane</location>
        <topology evidence="17">Multi-pass membrane protein</topology>
    </subcellularLocation>
</comment>
<dbReference type="InterPro" id="IPR050860">
    <property type="entry name" value="FeoB_GTPase"/>
</dbReference>
<feature type="transmembrane region" description="Helical" evidence="17">
    <location>
        <begin position="635"/>
        <end position="654"/>
    </location>
</feature>
<dbReference type="EMBL" id="CP058561">
    <property type="protein sequence ID" value="QUH30091.1"/>
    <property type="molecule type" value="Genomic_DNA"/>
</dbReference>
<dbReference type="Gene3D" id="3.40.50.300">
    <property type="entry name" value="P-loop containing nucleotide triphosphate hydrolases"/>
    <property type="match status" value="1"/>
</dbReference>
<dbReference type="KEGG" id="vgu:HYG85_14675"/>
<keyword evidence="4" id="KW-1003">Cell membrane</keyword>
<dbReference type="RefSeq" id="WP_212690312.1">
    <property type="nucleotide sequence ID" value="NZ_CP058561.1"/>
</dbReference>
<feature type="domain" description="FeoB-type G" evidence="18">
    <location>
        <begin position="1"/>
        <end position="167"/>
    </location>
</feature>
<name>A0A8J8MBU3_9FIRM</name>
<evidence type="ECO:0000256" key="12">
    <source>
        <dbReference type="ARBA" id="ARBA00023134"/>
    </source>
</evidence>
<feature type="binding site" evidence="16">
    <location>
        <position position="21"/>
    </location>
    <ligand>
        <name>Mg(2+)</name>
        <dbReference type="ChEBI" id="CHEBI:18420"/>
        <label>2</label>
    </ligand>
</feature>
<accession>A0A8J8MBU3</accession>
<keyword evidence="13 17" id="KW-0472">Membrane</keyword>
<dbReference type="GO" id="GO:0046872">
    <property type="term" value="F:metal ion binding"/>
    <property type="evidence" value="ECO:0007669"/>
    <property type="project" value="UniProtKB-KW"/>
</dbReference>
<keyword evidence="16" id="KW-0460">Magnesium</keyword>
<dbReference type="CDD" id="cd01879">
    <property type="entry name" value="FeoB"/>
    <property type="match status" value="1"/>
</dbReference>
<keyword evidence="20" id="KW-1185">Reference proteome</keyword>
<evidence type="ECO:0000313" key="19">
    <source>
        <dbReference type="EMBL" id="QUH30091.1"/>
    </source>
</evidence>
<dbReference type="FunFam" id="3.40.50.300:FF:000426">
    <property type="entry name" value="Ferrous iron transport protein B"/>
    <property type="match status" value="1"/>
</dbReference>
<evidence type="ECO:0000256" key="9">
    <source>
        <dbReference type="ARBA" id="ARBA00022989"/>
    </source>
</evidence>
<evidence type="ECO:0000256" key="1">
    <source>
        <dbReference type="ARBA" id="ARBA00003926"/>
    </source>
</evidence>
<feature type="binding site" evidence="15">
    <location>
        <begin position="118"/>
        <end position="121"/>
    </location>
    <ligand>
        <name>GTP</name>
        <dbReference type="ChEBI" id="CHEBI:37565"/>
        <label>1</label>
    </ligand>
</feature>
<comment type="similarity">
    <text evidence="17">Belongs to the TRAFAC class TrmE-Era-EngA-EngB-Septin-like GTPase superfamily. FeoB GTPase (TC 9.A.8) family.</text>
</comment>
<keyword evidence="12 15" id="KW-0342">GTP-binding</keyword>
<dbReference type="NCBIfam" id="TIGR00437">
    <property type="entry name" value="feoB"/>
    <property type="match status" value="1"/>
</dbReference>
<keyword evidence="10 17" id="KW-0408">Iron</keyword>
<dbReference type="AlphaFoldDB" id="A0A8J8MBU3"/>
<gene>
    <name evidence="19" type="primary">feoB</name>
    <name evidence="19" type="ORF">HYG85_14675</name>
</gene>
<keyword evidence="5 17" id="KW-0410">Iron transport</keyword>
<feature type="transmembrane region" description="Helical" evidence="17">
    <location>
        <begin position="460"/>
        <end position="481"/>
    </location>
</feature>
<feature type="transmembrane region" description="Helical" evidence="17">
    <location>
        <begin position="601"/>
        <end position="623"/>
    </location>
</feature>
<dbReference type="SUPFAM" id="SSF52540">
    <property type="entry name" value="P-loop containing nucleoside triphosphate hydrolases"/>
    <property type="match status" value="1"/>
</dbReference>
<dbReference type="InterPro" id="IPR011640">
    <property type="entry name" value="Fe2_transport_prot_B_C"/>
</dbReference>
<dbReference type="PROSITE" id="PS51711">
    <property type="entry name" value="G_FEOB"/>
    <property type="match status" value="1"/>
</dbReference>
<evidence type="ECO:0000256" key="16">
    <source>
        <dbReference type="PIRSR" id="PIRSR603373-2"/>
    </source>
</evidence>
<feature type="transmembrane region" description="Helical" evidence="17">
    <location>
        <begin position="292"/>
        <end position="316"/>
    </location>
</feature>
<keyword evidence="3 17" id="KW-0813">Transport</keyword>
<keyword evidence="7 17" id="KW-0812">Transmembrane</keyword>
<dbReference type="GO" id="GO:0005886">
    <property type="term" value="C:plasma membrane"/>
    <property type="evidence" value="ECO:0007669"/>
    <property type="project" value="UniProtKB-SubCell"/>
</dbReference>
<sequence length="675" mass="72902">MKIALTGNPNSGKTTMFNALTGKLEHVGNWAGVTVEKKVAKLKGNLKTKKSEEVMVVDLPGAYSMSPFTSEESITSDFVKEENPDVIINVVDASNLNRSLFFTTQLLELGIPVVVALNKYDMVKRNGLTIDVSRLKNLLNCQVIETSALKEVGLKELAASAIDYGNKKGGQVAPKIMEDDFQIKTKSDAEKADKLRFNFVNEITKKVEVRKIKSSRVTVADQADRIIAHKWLGIPIFGLILWAVFYISQSWLGPLLAGYVETGIEMLTNAVSGGLESAGTNDFLTALIVEGIIGGVGAVLGFLPLIMVLFFLLSLLEDCGYMARVAVVMDRFFKKIGLSGKSIIPMVVGYGCAIPGVMATRTIKSERQRRMTAMLTPFIPCGAKAPIIGLFVAVFFPKAPYMAPITYFVAIILIILVGLLLKRITNAETEVNYFMIELPEYRLPSIKRAALSMLDRAKGFIIKAGTIILVCNAVVFVLQSFDFSLHLVGDEGVSSSMLAIIAKPVAFLLIPLGFGIWQFAAAAVTGFIAKENVVATLAVCFALFGDNAEAVLSTPGSDNVLMVAGGLTAVSALAYMFFNLFTPPCFAAIGAMNSEMGSKKWLWGAIGMQFGIGYLLALLVNQIGSLIVYGKPAEGFVASIIILIVAVILLVTLIKKKKDGGVEGINQSRQQKEIA</sequence>
<reference evidence="19 20" key="1">
    <citation type="submission" date="2020-07" db="EMBL/GenBank/DDBJ databases">
        <title>Vallitalea guaymasensis genome.</title>
        <authorList>
            <person name="Postec A."/>
        </authorList>
    </citation>
    <scope>NUCLEOTIDE SEQUENCE [LARGE SCALE GENOMIC DNA]</scope>
    <source>
        <strain evidence="19 20">Ra1766G1</strain>
    </source>
</reference>
<proteinExistence type="inferred from homology"/>
<dbReference type="Pfam" id="PF02421">
    <property type="entry name" value="FeoB_N"/>
    <property type="match status" value="1"/>
</dbReference>
<keyword evidence="11" id="KW-0406">Ion transport</keyword>
<evidence type="ECO:0000256" key="5">
    <source>
        <dbReference type="ARBA" id="ARBA00022496"/>
    </source>
</evidence>
<keyword evidence="9 17" id="KW-1133">Transmembrane helix</keyword>
<evidence type="ECO:0000256" key="7">
    <source>
        <dbReference type="ARBA" id="ARBA00022692"/>
    </source>
</evidence>
<feature type="transmembrane region" description="Helical" evidence="17">
    <location>
        <begin position="231"/>
        <end position="252"/>
    </location>
</feature>
<feature type="transmembrane region" description="Helical" evidence="17">
    <location>
        <begin position="371"/>
        <end position="395"/>
    </location>
</feature>
<feature type="binding site" evidence="16">
    <location>
        <position position="18"/>
    </location>
    <ligand>
        <name>Mg(2+)</name>
        <dbReference type="ChEBI" id="CHEBI:18420"/>
        <label>2</label>
    </ligand>
</feature>
<dbReference type="InterPro" id="IPR011642">
    <property type="entry name" value="Gate_dom"/>
</dbReference>
<organism evidence="19 20">
    <name type="scientific">Vallitalea guaymasensis</name>
    <dbReference type="NCBI Taxonomy" id="1185412"/>
    <lineage>
        <taxon>Bacteria</taxon>
        <taxon>Bacillati</taxon>
        <taxon>Bacillota</taxon>
        <taxon>Clostridia</taxon>
        <taxon>Lachnospirales</taxon>
        <taxon>Vallitaleaceae</taxon>
        <taxon>Vallitalea</taxon>
    </lineage>
</organism>
<feature type="binding site" evidence="15">
    <location>
        <begin position="32"/>
        <end position="36"/>
    </location>
    <ligand>
        <name>GTP</name>
        <dbReference type="ChEBI" id="CHEBI:37565"/>
        <label>1</label>
    </ligand>
</feature>
<keyword evidence="6" id="KW-0997">Cell inner membrane</keyword>
<feature type="binding site" evidence="15">
    <location>
        <begin position="58"/>
        <end position="61"/>
    </location>
    <ligand>
        <name>GTP</name>
        <dbReference type="ChEBI" id="CHEBI:37565"/>
        <label>1</label>
    </ligand>
</feature>
<dbReference type="GO" id="GO:0015093">
    <property type="term" value="F:ferrous iron transmembrane transporter activity"/>
    <property type="evidence" value="ECO:0007669"/>
    <property type="project" value="UniProtKB-UniRule"/>
</dbReference>
<dbReference type="GO" id="GO:0005525">
    <property type="term" value="F:GTP binding"/>
    <property type="evidence" value="ECO:0007669"/>
    <property type="project" value="UniProtKB-KW"/>
</dbReference>